<dbReference type="Ensembl" id="ENSOMET00000030768.1">
    <property type="protein sequence ID" value="ENSOMEP00000035670.1"/>
    <property type="gene ID" value="ENSOMEG00000023050.1"/>
</dbReference>
<keyword evidence="6 8" id="KW-0863">Zinc-finger</keyword>
<proteinExistence type="inferred from homology"/>
<reference evidence="11" key="2">
    <citation type="submission" date="2025-09" db="UniProtKB">
        <authorList>
            <consortium name="Ensembl"/>
        </authorList>
    </citation>
    <scope>IDENTIFICATION</scope>
</reference>
<dbReference type="STRING" id="30732.ENSOMEP00000035670"/>
<reference evidence="11" key="1">
    <citation type="submission" date="2025-08" db="UniProtKB">
        <authorList>
            <consortium name="Ensembl"/>
        </authorList>
    </citation>
    <scope>IDENTIFICATION</scope>
</reference>
<keyword evidence="12" id="KW-1185">Reference proteome</keyword>
<dbReference type="InterPro" id="IPR017907">
    <property type="entry name" value="Znf_RING_CS"/>
</dbReference>
<dbReference type="PROSITE" id="PS00518">
    <property type="entry name" value="ZF_RING_1"/>
    <property type="match status" value="1"/>
</dbReference>
<keyword evidence="4 9" id="KW-0808">Transferase</keyword>
<dbReference type="InterPro" id="IPR001841">
    <property type="entry name" value="Znf_RING"/>
</dbReference>
<evidence type="ECO:0000313" key="11">
    <source>
        <dbReference type="Ensembl" id="ENSOMEP00000035670.1"/>
    </source>
</evidence>
<dbReference type="InterPro" id="IPR018957">
    <property type="entry name" value="Znf_C3HC4_RING-type"/>
</dbReference>
<keyword evidence="9" id="KW-0963">Cytoplasm</keyword>
<dbReference type="Pfam" id="PF18102">
    <property type="entry name" value="DTC"/>
    <property type="match status" value="1"/>
</dbReference>
<evidence type="ECO:0000259" key="10">
    <source>
        <dbReference type="PROSITE" id="PS50089"/>
    </source>
</evidence>
<dbReference type="GO" id="GO:0008270">
    <property type="term" value="F:zinc ion binding"/>
    <property type="evidence" value="ECO:0007669"/>
    <property type="project" value="UniProtKB-KW"/>
</dbReference>
<dbReference type="Gene3D" id="3.30.390.130">
    <property type="match status" value="1"/>
</dbReference>
<dbReference type="GeneTree" id="ENSGT00940000154578"/>
<dbReference type="PANTHER" id="PTHR12622">
    <property type="entry name" value="DELTEX-RELATED"/>
    <property type="match status" value="1"/>
</dbReference>
<dbReference type="CDD" id="cd09633">
    <property type="entry name" value="Deltex_C"/>
    <property type="match status" value="1"/>
</dbReference>
<dbReference type="GO" id="GO:0005737">
    <property type="term" value="C:cytoplasm"/>
    <property type="evidence" value="ECO:0007669"/>
    <property type="project" value="UniProtKB-SubCell"/>
</dbReference>
<evidence type="ECO:0000256" key="8">
    <source>
        <dbReference type="PROSITE-ProRule" id="PRU00175"/>
    </source>
</evidence>
<dbReference type="InterPro" id="IPR013083">
    <property type="entry name" value="Znf_RING/FYVE/PHD"/>
</dbReference>
<keyword evidence="7 9" id="KW-0862">Zinc</keyword>
<dbReference type="InterPro" id="IPR039399">
    <property type="entry name" value="Deltex_C_sf"/>
</dbReference>
<evidence type="ECO:0000256" key="4">
    <source>
        <dbReference type="ARBA" id="ARBA00022679"/>
    </source>
</evidence>
<accession>A0A3B3E217</accession>
<evidence type="ECO:0000256" key="3">
    <source>
        <dbReference type="ARBA" id="ARBA00009413"/>
    </source>
</evidence>
<evidence type="ECO:0000256" key="1">
    <source>
        <dbReference type="ARBA" id="ARBA00000900"/>
    </source>
</evidence>
<dbReference type="KEGG" id="oml:112145483"/>
<dbReference type="GO" id="GO:0061630">
    <property type="term" value="F:ubiquitin protein ligase activity"/>
    <property type="evidence" value="ECO:0007669"/>
    <property type="project" value="UniProtKB-UniRule"/>
</dbReference>
<evidence type="ECO:0000256" key="9">
    <source>
        <dbReference type="RuleBase" id="RU367105"/>
    </source>
</evidence>
<evidence type="ECO:0000313" key="12">
    <source>
        <dbReference type="Proteomes" id="UP000261560"/>
    </source>
</evidence>
<dbReference type="AlphaFoldDB" id="A0A3B3E217"/>
<dbReference type="Gene3D" id="3.30.40.10">
    <property type="entry name" value="Zinc/RING finger domain, C3HC4 (zinc finger)"/>
    <property type="match status" value="1"/>
</dbReference>
<dbReference type="InterPro" id="IPR039398">
    <property type="entry name" value="Deltex_fam"/>
</dbReference>
<name>A0A3B3E217_ORYME</name>
<dbReference type="RefSeq" id="XP_024126510.1">
    <property type="nucleotide sequence ID" value="XM_024270742.2"/>
</dbReference>
<evidence type="ECO:0000256" key="2">
    <source>
        <dbReference type="ARBA" id="ARBA00004906"/>
    </source>
</evidence>
<dbReference type="PaxDb" id="30732-ENSOMEP00000035670"/>
<dbReference type="PROSITE" id="PS50089">
    <property type="entry name" value="ZF_RING_2"/>
    <property type="match status" value="1"/>
</dbReference>
<comment type="catalytic activity">
    <reaction evidence="1 9">
        <text>S-ubiquitinyl-[E2 ubiquitin-conjugating enzyme]-L-cysteine + [acceptor protein]-L-lysine = [E2 ubiquitin-conjugating enzyme]-L-cysteine + N(6)-ubiquitinyl-[acceptor protein]-L-lysine.</text>
        <dbReference type="EC" id="2.3.2.27"/>
    </reaction>
</comment>
<organism evidence="11 12">
    <name type="scientific">Oryzias melastigma</name>
    <name type="common">Marine medaka</name>
    <dbReference type="NCBI Taxonomy" id="30732"/>
    <lineage>
        <taxon>Eukaryota</taxon>
        <taxon>Metazoa</taxon>
        <taxon>Chordata</taxon>
        <taxon>Craniata</taxon>
        <taxon>Vertebrata</taxon>
        <taxon>Euteleostomi</taxon>
        <taxon>Actinopterygii</taxon>
        <taxon>Neopterygii</taxon>
        <taxon>Teleostei</taxon>
        <taxon>Neoteleostei</taxon>
        <taxon>Acanthomorphata</taxon>
        <taxon>Ovalentaria</taxon>
        <taxon>Atherinomorphae</taxon>
        <taxon>Beloniformes</taxon>
        <taxon>Adrianichthyidae</taxon>
        <taxon>Oryziinae</taxon>
        <taxon>Oryzias</taxon>
    </lineage>
</organism>
<feature type="domain" description="RING-type" evidence="10">
    <location>
        <begin position="186"/>
        <end position="225"/>
    </location>
</feature>
<sequence>MNSISSDISCVVPVNPFWYVNNVYNEEFKNIEQKYKVQIKAQVNVQFLADQDVGRPLDAMSEFLELIDKSSSESYCSHIPLKFVDPDQWSNAFRNVQKTEKRLLLTLTSEEISAFGPTCSQDAFSDAICAMQKPTSLLEETAQATPSDKNWKDLLIGSRTRIDKLCSKYTDTSSDAASSSGGKECCSICLLRLNKKKRLKCQHEFCEECLQHALHQTGSICPLCNHVFDVLLGDQPDGNMSWTKSSDSLPGFSDCGHIVITYNIPSGVQTERHPNPGKPFNGTSRTAYLPDNKEGNAVLKLLKKAFDQRLIFTVGNSKAIGLKNQVVWSDISHKTSLSGGVQKFGYPDFNYLERVKKELKVKGIEES</sequence>
<dbReference type="SMART" id="SM00184">
    <property type="entry name" value="RING"/>
    <property type="match status" value="1"/>
</dbReference>
<dbReference type="EC" id="2.3.2.27" evidence="9"/>
<protein>
    <recommendedName>
        <fullName evidence="9">E3 ubiquitin-protein ligase</fullName>
        <ecNumber evidence="9">2.3.2.27</ecNumber>
    </recommendedName>
</protein>
<comment type="similarity">
    <text evidence="3 9">Belongs to the Deltex family.</text>
</comment>
<evidence type="ECO:0000256" key="7">
    <source>
        <dbReference type="ARBA" id="ARBA00022833"/>
    </source>
</evidence>
<dbReference type="OrthoDB" id="527344at2759"/>
<comment type="subcellular location">
    <subcellularLocation>
        <location evidence="9">Cytoplasm</location>
    </subcellularLocation>
</comment>
<dbReference type="GO" id="GO:0016567">
    <property type="term" value="P:protein ubiquitination"/>
    <property type="evidence" value="ECO:0007669"/>
    <property type="project" value="UniProtKB-UniRule"/>
</dbReference>
<evidence type="ECO:0000256" key="6">
    <source>
        <dbReference type="ARBA" id="ARBA00022771"/>
    </source>
</evidence>
<dbReference type="SUPFAM" id="SSF57850">
    <property type="entry name" value="RING/U-box"/>
    <property type="match status" value="1"/>
</dbReference>
<dbReference type="Pfam" id="PF00097">
    <property type="entry name" value="zf-C3HC4"/>
    <property type="match status" value="1"/>
</dbReference>
<comment type="pathway">
    <text evidence="2 9">Protein modification; protein ubiquitination.</text>
</comment>
<dbReference type="UniPathway" id="UPA00143"/>
<dbReference type="Proteomes" id="UP000261560">
    <property type="component" value="Unplaced"/>
</dbReference>
<dbReference type="GeneID" id="112145483"/>
<evidence type="ECO:0000256" key="5">
    <source>
        <dbReference type="ARBA" id="ARBA00022723"/>
    </source>
</evidence>
<keyword evidence="5 9" id="KW-0479">Metal-binding</keyword>
<dbReference type="GO" id="GO:0007219">
    <property type="term" value="P:Notch signaling pathway"/>
    <property type="evidence" value="ECO:0007669"/>
    <property type="project" value="InterPro"/>
</dbReference>
<dbReference type="InterPro" id="IPR039396">
    <property type="entry name" value="Deltex_C"/>
</dbReference>